<organism evidence="10 11">
    <name type="scientific">Paenibacillus oryzisoli</name>
    <dbReference type="NCBI Taxonomy" id="1850517"/>
    <lineage>
        <taxon>Bacteria</taxon>
        <taxon>Bacillati</taxon>
        <taxon>Bacillota</taxon>
        <taxon>Bacilli</taxon>
        <taxon>Bacillales</taxon>
        <taxon>Paenibacillaceae</taxon>
        <taxon>Paenibacillus</taxon>
    </lineage>
</organism>
<keyword evidence="8" id="KW-0175">Coiled coil</keyword>
<name>A0A197ZWV4_9BACL</name>
<evidence type="ECO:0000256" key="5">
    <source>
        <dbReference type="ARBA" id="ARBA00023136"/>
    </source>
</evidence>
<dbReference type="GO" id="GO:0005886">
    <property type="term" value="C:plasma membrane"/>
    <property type="evidence" value="ECO:0007669"/>
    <property type="project" value="UniProtKB-SubCell"/>
</dbReference>
<dbReference type="InterPro" id="IPR007060">
    <property type="entry name" value="FtsL/DivIC"/>
</dbReference>
<evidence type="ECO:0000256" key="2">
    <source>
        <dbReference type="ARBA" id="ARBA00022618"/>
    </source>
</evidence>
<evidence type="ECO:0000256" key="6">
    <source>
        <dbReference type="ARBA" id="ARBA00023306"/>
    </source>
</evidence>
<keyword evidence="5 7" id="KW-0472">Membrane</keyword>
<dbReference type="AlphaFoldDB" id="A0A197ZWV4"/>
<accession>A0A197ZWV4</accession>
<keyword evidence="2 7" id="KW-0132">Cell division</keyword>
<dbReference type="Proteomes" id="UP000078454">
    <property type="component" value="Unassembled WGS sequence"/>
</dbReference>
<proteinExistence type="inferred from homology"/>
<dbReference type="STRING" id="1850517.A8708_24655"/>
<dbReference type="EMBL" id="LYPB01000092">
    <property type="protein sequence ID" value="OAS13644.1"/>
    <property type="molecule type" value="Genomic_DNA"/>
</dbReference>
<feature type="coiled-coil region" evidence="8">
    <location>
        <begin position="74"/>
        <end position="101"/>
    </location>
</feature>
<evidence type="ECO:0000313" key="11">
    <source>
        <dbReference type="Proteomes" id="UP000078454"/>
    </source>
</evidence>
<comment type="subcellular location">
    <subcellularLocation>
        <location evidence="7">Cell membrane</location>
        <topology evidence="7">Single-pass type II membrane protein</topology>
    </subcellularLocation>
    <text evidence="7">Localizes to the division septum where it forms a ring structure.</text>
</comment>
<dbReference type="InterPro" id="IPR011922">
    <property type="entry name" value="Cell_div_FtsL"/>
</dbReference>
<dbReference type="Pfam" id="PF04977">
    <property type="entry name" value="DivIC"/>
    <property type="match status" value="1"/>
</dbReference>
<comment type="similarity">
    <text evidence="7">Belongs to the FtsL family.</text>
</comment>
<dbReference type="OrthoDB" id="2988583at2"/>
<feature type="compositionally biased region" description="Low complexity" evidence="9">
    <location>
        <begin position="129"/>
        <end position="153"/>
    </location>
</feature>
<keyword evidence="1 7" id="KW-1003">Cell membrane</keyword>
<evidence type="ECO:0000256" key="4">
    <source>
        <dbReference type="ARBA" id="ARBA00022989"/>
    </source>
</evidence>
<comment type="function">
    <text evidence="7">Essential cell division protein.</text>
</comment>
<evidence type="ECO:0000313" key="10">
    <source>
        <dbReference type="EMBL" id="OAS13644.1"/>
    </source>
</evidence>
<feature type="region of interest" description="Disordered" evidence="9">
    <location>
        <begin position="122"/>
        <end position="153"/>
    </location>
</feature>
<protein>
    <recommendedName>
        <fullName evidence="7">Cell division protein FtsL</fullName>
    </recommendedName>
</protein>
<comment type="caution">
    <text evidence="10">The sequence shown here is derived from an EMBL/GenBank/DDBJ whole genome shotgun (WGS) entry which is preliminary data.</text>
</comment>
<dbReference type="GO" id="GO:0043093">
    <property type="term" value="P:FtsZ-dependent cytokinesis"/>
    <property type="evidence" value="ECO:0007669"/>
    <property type="project" value="UniProtKB-UniRule"/>
</dbReference>
<evidence type="ECO:0000256" key="9">
    <source>
        <dbReference type="SAM" id="MobiDB-lite"/>
    </source>
</evidence>
<evidence type="ECO:0000256" key="8">
    <source>
        <dbReference type="SAM" id="Coils"/>
    </source>
</evidence>
<dbReference type="GO" id="GO:0032153">
    <property type="term" value="C:cell division site"/>
    <property type="evidence" value="ECO:0007669"/>
    <property type="project" value="UniProtKB-UniRule"/>
</dbReference>
<evidence type="ECO:0000256" key="3">
    <source>
        <dbReference type="ARBA" id="ARBA00022692"/>
    </source>
</evidence>
<dbReference type="HAMAP" id="MF_00910">
    <property type="entry name" value="FtsL"/>
    <property type="match status" value="1"/>
</dbReference>
<evidence type="ECO:0000256" key="1">
    <source>
        <dbReference type="ARBA" id="ARBA00022475"/>
    </source>
</evidence>
<dbReference type="RefSeq" id="WP_068670705.1">
    <property type="nucleotide sequence ID" value="NZ_LYPB01000092.1"/>
</dbReference>
<keyword evidence="6 7" id="KW-0131">Cell cycle</keyword>
<gene>
    <name evidence="7" type="primary">ftsL</name>
    <name evidence="10" type="ORF">A8708_24655</name>
</gene>
<keyword evidence="3 7" id="KW-0812">Transmembrane</keyword>
<reference evidence="10 11" key="1">
    <citation type="submission" date="2016-05" db="EMBL/GenBank/DDBJ databases">
        <title>Paenibacillus sp. 1ZS3-15 nov., isolated from the rhizosphere soil.</title>
        <authorList>
            <person name="Zhang X.X."/>
            <person name="Zhang J."/>
        </authorList>
    </citation>
    <scope>NUCLEOTIDE SEQUENCE [LARGE SCALE GENOMIC DNA]</scope>
    <source>
        <strain evidence="10 11">1ZS3-15</strain>
    </source>
</reference>
<keyword evidence="11" id="KW-1185">Reference proteome</keyword>
<keyword evidence="4 7" id="KW-1133">Transmembrane helix</keyword>
<sequence>MASYIQGNLALDPKRKPNSGQRVKIKETTKVVYRNSSLPAQEKMLYLFTVVLCVIVAGVIIWRFAAIYQMNANILKMQGEIREIQAQNSALKQEVEKLQSPDRLKEEAVRLGFNLQDTKQGNVVAQSNSSTKTKSSTTTVTTGGKSTKTASKP</sequence>
<evidence type="ECO:0000256" key="7">
    <source>
        <dbReference type="HAMAP-Rule" id="MF_00910"/>
    </source>
</evidence>
<feature type="transmembrane region" description="Helical" evidence="7">
    <location>
        <begin position="44"/>
        <end position="68"/>
    </location>
</feature>